<evidence type="ECO:0000313" key="2">
    <source>
        <dbReference type="EnsemblPlants" id="AET3Gv20974500.2"/>
    </source>
</evidence>
<dbReference type="PANTHER" id="PTHR48221">
    <property type="entry name" value="ACYL-COA SYNTHETASE FAMILY PROTEIN"/>
    <property type="match status" value="1"/>
</dbReference>
<keyword evidence="3" id="KW-1185">Reference proteome</keyword>
<reference evidence="3" key="1">
    <citation type="journal article" date="2014" name="Science">
        <title>Ancient hybridizations among the ancestral genomes of bread wheat.</title>
        <authorList>
            <consortium name="International Wheat Genome Sequencing Consortium,"/>
            <person name="Marcussen T."/>
            <person name="Sandve S.R."/>
            <person name="Heier L."/>
            <person name="Spannagl M."/>
            <person name="Pfeifer M."/>
            <person name="Jakobsen K.S."/>
            <person name="Wulff B.B."/>
            <person name="Steuernagel B."/>
            <person name="Mayer K.F."/>
            <person name="Olsen O.A."/>
        </authorList>
    </citation>
    <scope>NUCLEOTIDE SEQUENCE [LARGE SCALE GENOMIC DNA]</scope>
    <source>
        <strain evidence="3">cv. AL8/78</strain>
    </source>
</reference>
<feature type="transmembrane region" description="Helical" evidence="1">
    <location>
        <begin position="21"/>
        <end position="38"/>
    </location>
</feature>
<keyword evidence="1" id="KW-1133">Transmembrane helix</keyword>
<proteinExistence type="predicted"/>
<dbReference type="AlphaFoldDB" id="A0A453GDX6"/>
<dbReference type="PANTHER" id="PTHR48221:SF2">
    <property type="entry name" value="ACYL-COA SYNTHETASE FAMILY PROTEIN"/>
    <property type="match status" value="1"/>
</dbReference>
<organism evidence="2 3">
    <name type="scientific">Aegilops tauschii subsp. strangulata</name>
    <name type="common">Goatgrass</name>
    <dbReference type="NCBI Taxonomy" id="200361"/>
    <lineage>
        <taxon>Eukaryota</taxon>
        <taxon>Viridiplantae</taxon>
        <taxon>Streptophyta</taxon>
        <taxon>Embryophyta</taxon>
        <taxon>Tracheophyta</taxon>
        <taxon>Spermatophyta</taxon>
        <taxon>Magnoliopsida</taxon>
        <taxon>Liliopsida</taxon>
        <taxon>Poales</taxon>
        <taxon>Poaceae</taxon>
        <taxon>BOP clade</taxon>
        <taxon>Pooideae</taxon>
        <taxon>Triticodae</taxon>
        <taxon>Triticeae</taxon>
        <taxon>Triticinae</taxon>
        <taxon>Aegilops</taxon>
    </lineage>
</organism>
<reference evidence="2" key="5">
    <citation type="journal article" date="2021" name="G3 (Bethesda)">
        <title>Aegilops tauschii genome assembly Aet v5.0 features greater sequence contiguity and improved annotation.</title>
        <authorList>
            <person name="Wang L."/>
            <person name="Zhu T."/>
            <person name="Rodriguez J.C."/>
            <person name="Deal K.R."/>
            <person name="Dubcovsky J."/>
            <person name="McGuire P.E."/>
            <person name="Lux T."/>
            <person name="Spannagl M."/>
            <person name="Mayer K.F.X."/>
            <person name="Baldrich P."/>
            <person name="Meyers B.C."/>
            <person name="Huo N."/>
            <person name="Gu Y.Q."/>
            <person name="Zhou H."/>
            <person name="Devos K.M."/>
            <person name="Bennetzen J.L."/>
            <person name="Unver T."/>
            <person name="Budak H."/>
            <person name="Gulick P.J."/>
            <person name="Galiba G."/>
            <person name="Kalapos B."/>
            <person name="Nelson D.R."/>
            <person name="Li P."/>
            <person name="You F.M."/>
            <person name="Luo M.C."/>
            <person name="Dvorak J."/>
        </authorList>
    </citation>
    <scope>NUCLEOTIDE SEQUENCE [LARGE SCALE GENOMIC DNA]</scope>
    <source>
        <strain evidence="2">cv. AL8/78</strain>
    </source>
</reference>
<name>A0A453GDX6_AEGTS</name>
<reference evidence="2" key="3">
    <citation type="journal article" date="2017" name="Nature">
        <title>Genome sequence of the progenitor of the wheat D genome Aegilops tauschii.</title>
        <authorList>
            <person name="Luo M.C."/>
            <person name="Gu Y.Q."/>
            <person name="Puiu D."/>
            <person name="Wang H."/>
            <person name="Twardziok S.O."/>
            <person name="Deal K.R."/>
            <person name="Huo N."/>
            <person name="Zhu T."/>
            <person name="Wang L."/>
            <person name="Wang Y."/>
            <person name="McGuire P.E."/>
            <person name="Liu S."/>
            <person name="Long H."/>
            <person name="Ramasamy R.K."/>
            <person name="Rodriguez J.C."/>
            <person name="Van S.L."/>
            <person name="Yuan L."/>
            <person name="Wang Z."/>
            <person name="Xia Z."/>
            <person name="Xiao L."/>
            <person name="Anderson O.D."/>
            <person name="Ouyang S."/>
            <person name="Liang Y."/>
            <person name="Zimin A.V."/>
            <person name="Pertea G."/>
            <person name="Qi P."/>
            <person name="Bennetzen J.L."/>
            <person name="Dai X."/>
            <person name="Dawson M.W."/>
            <person name="Muller H.G."/>
            <person name="Kugler K."/>
            <person name="Rivarola-Duarte L."/>
            <person name="Spannagl M."/>
            <person name="Mayer K.F.X."/>
            <person name="Lu F.H."/>
            <person name="Bevan M.W."/>
            <person name="Leroy P."/>
            <person name="Li P."/>
            <person name="You F.M."/>
            <person name="Sun Q."/>
            <person name="Liu Z."/>
            <person name="Lyons E."/>
            <person name="Wicker T."/>
            <person name="Salzberg S.L."/>
            <person name="Devos K.M."/>
            <person name="Dvorak J."/>
        </authorList>
    </citation>
    <scope>NUCLEOTIDE SEQUENCE [LARGE SCALE GENOMIC DNA]</scope>
    <source>
        <strain evidence="2">cv. AL8/78</strain>
    </source>
</reference>
<keyword evidence="1" id="KW-0812">Transmembrane</keyword>
<reference evidence="2" key="4">
    <citation type="submission" date="2019-03" db="UniProtKB">
        <authorList>
            <consortium name="EnsemblPlants"/>
        </authorList>
    </citation>
    <scope>IDENTIFICATION</scope>
</reference>
<keyword evidence="1" id="KW-0472">Membrane</keyword>
<sequence>MLREAITRPLLCMRKELHDRVAWRVIVICLVCSPPAFLEMRSLFHIWFLATGMGSVLGLCTAVVSSVLDILLEPMGWGISMELGQKFPFTHAYFPSQQRDLLAILTGTISCRRFLDLVSCIEAMVFLGKASSDNSSLKIQSQTSKGSHFRMKQPSKGLVKFKYSSACALLFHQEGSQGYLSEVLSEEKTAESISDISLAQKAAFYLSWVLCPSNVDECQMLANNMVELSHSWARNNKKRPSNAHHSSTVNHRRRLRVPTVGDTEKLHASTNPVSSFIRDFDDRCVKFCRITAVSQVQGAEQLDVPLSCRHFVSQLRTKTGPYLLKCVNLFLNEAGHDKDFVIDLRDRLLDWINEGQSFDGCEAFKDVIVQMNAKIQPSS</sequence>
<evidence type="ECO:0000313" key="3">
    <source>
        <dbReference type="Proteomes" id="UP000015105"/>
    </source>
</evidence>
<dbReference type="Proteomes" id="UP000015105">
    <property type="component" value="Chromosome 3D"/>
</dbReference>
<protein>
    <submittedName>
        <fullName evidence="2">Uncharacterized protein</fullName>
    </submittedName>
</protein>
<dbReference type="Gramene" id="AET3Gv20974500.2">
    <property type="protein sequence ID" value="AET3Gv20974500.2"/>
    <property type="gene ID" value="AET3Gv20974500"/>
</dbReference>
<reference evidence="3" key="2">
    <citation type="journal article" date="2017" name="Nat. Plants">
        <title>The Aegilops tauschii genome reveals multiple impacts of transposons.</title>
        <authorList>
            <person name="Zhao G."/>
            <person name="Zou C."/>
            <person name="Li K."/>
            <person name="Wang K."/>
            <person name="Li T."/>
            <person name="Gao L."/>
            <person name="Zhang X."/>
            <person name="Wang H."/>
            <person name="Yang Z."/>
            <person name="Liu X."/>
            <person name="Jiang W."/>
            <person name="Mao L."/>
            <person name="Kong X."/>
            <person name="Jiao Y."/>
            <person name="Jia J."/>
        </authorList>
    </citation>
    <scope>NUCLEOTIDE SEQUENCE [LARGE SCALE GENOMIC DNA]</scope>
    <source>
        <strain evidence="3">cv. AL8/78</strain>
    </source>
</reference>
<feature type="transmembrane region" description="Helical" evidence="1">
    <location>
        <begin position="44"/>
        <end position="72"/>
    </location>
</feature>
<dbReference type="EnsemblPlants" id="AET3Gv20974500.2">
    <property type="protein sequence ID" value="AET3Gv20974500.2"/>
    <property type="gene ID" value="AET3Gv20974500"/>
</dbReference>
<evidence type="ECO:0000256" key="1">
    <source>
        <dbReference type="SAM" id="Phobius"/>
    </source>
</evidence>
<accession>A0A453GDX6</accession>